<name>A0A6M3KMC4_9ZZZZ</name>
<accession>A0A6M3KMC4</accession>
<dbReference type="AlphaFoldDB" id="A0A6M3KMC4"/>
<evidence type="ECO:0000313" key="1">
    <source>
        <dbReference type="EMBL" id="QJA83206.1"/>
    </source>
</evidence>
<gene>
    <name evidence="1" type="ORF">MM415A00305_0004</name>
    <name evidence="2" type="ORF">MM415B06283_0004</name>
</gene>
<sequence>MKRKVSEDRLTDVLKDYATFQVVRALEARVARLEQFPCEDGLELMGYEPVRPAWPEGE</sequence>
<evidence type="ECO:0000313" key="2">
    <source>
        <dbReference type="EMBL" id="QJA97394.1"/>
    </source>
</evidence>
<reference evidence="1" key="1">
    <citation type="submission" date="2020-03" db="EMBL/GenBank/DDBJ databases">
        <title>The deep terrestrial virosphere.</title>
        <authorList>
            <person name="Holmfeldt K."/>
            <person name="Nilsson E."/>
            <person name="Simone D."/>
            <person name="Lopez-Fernandez M."/>
            <person name="Wu X."/>
            <person name="de Brujin I."/>
            <person name="Lundin D."/>
            <person name="Andersson A."/>
            <person name="Bertilsson S."/>
            <person name="Dopson M."/>
        </authorList>
    </citation>
    <scope>NUCLEOTIDE SEQUENCE</scope>
    <source>
        <strain evidence="1">MM415A00305</strain>
        <strain evidence="2">MM415B06283</strain>
    </source>
</reference>
<dbReference type="EMBL" id="MT142506">
    <property type="protein sequence ID" value="QJA83206.1"/>
    <property type="molecule type" value="Genomic_DNA"/>
</dbReference>
<organism evidence="1">
    <name type="scientific">viral metagenome</name>
    <dbReference type="NCBI Taxonomy" id="1070528"/>
    <lineage>
        <taxon>unclassified sequences</taxon>
        <taxon>metagenomes</taxon>
        <taxon>organismal metagenomes</taxon>
    </lineage>
</organism>
<protein>
    <submittedName>
        <fullName evidence="1">Uncharacterized protein</fullName>
    </submittedName>
</protein>
<dbReference type="EMBL" id="MT143490">
    <property type="protein sequence ID" value="QJA97394.1"/>
    <property type="molecule type" value="Genomic_DNA"/>
</dbReference>
<proteinExistence type="predicted"/>